<dbReference type="PIRSF" id="PIRSF017082">
    <property type="entry name" value="YflP"/>
    <property type="match status" value="1"/>
</dbReference>
<dbReference type="Proteomes" id="UP000238605">
    <property type="component" value="Unassembled WGS sequence"/>
</dbReference>
<proteinExistence type="inferred from homology"/>
<dbReference type="RefSeq" id="WP_104302443.1">
    <property type="nucleotide sequence ID" value="NZ_PSNX01000007.1"/>
</dbReference>
<keyword evidence="2" id="KW-0732">Signal</keyword>
<dbReference type="PANTHER" id="PTHR42928:SF5">
    <property type="entry name" value="BLR1237 PROTEIN"/>
    <property type="match status" value="1"/>
</dbReference>
<dbReference type="AlphaFoldDB" id="A0A2S5SVA0"/>
<name>A0A2S5SVA0_9BURK</name>
<dbReference type="InterPro" id="IPR005064">
    <property type="entry name" value="BUG"/>
</dbReference>
<dbReference type="Pfam" id="PF03401">
    <property type="entry name" value="TctC"/>
    <property type="match status" value="1"/>
</dbReference>
<comment type="caution">
    <text evidence="3">The sequence shown here is derived from an EMBL/GenBank/DDBJ whole genome shotgun (WGS) entry which is preliminary data.</text>
</comment>
<dbReference type="EMBL" id="PSNX01000007">
    <property type="protein sequence ID" value="PPE66497.1"/>
    <property type="molecule type" value="Genomic_DNA"/>
</dbReference>
<dbReference type="PANTHER" id="PTHR42928">
    <property type="entry name" value="TRICARBOXYLATE-BINDING PROTEIN"/>
    <property type="match status" value="1"/>
</dbReference>
<sequence length="325" mass="34259">MQLTRRAFQALAATAVLLSAPAWAQSGPYPSRPITMLIGYPPGGSTDLTGRTVADELARILKTTVVVENLGGAGGALAAQKLIAAPADGYTLMVGANNELIINQHINRQIKYDGLKDFTPIGLVASQPLVLVASPKAGVKTTAEFVEKVRRQPGQFSYGSSGVGTSLHLAGELVKERAGLDLVHVPYRGVAPLTTDLLGNTIEYGVYVLSSGLPHIRAGKVTALGTTEAKRSALTPDIPALSEHPAMKDIDVSTWFMLVGPPGLPQPVVQTLRAALDEALKAPALRQKLEASGSTVVNAQPDLRAFMTAESAKFKRMAEVAKIEP</sequence>
<organism evidence="3 4">
    <name type="scientific">Caldimonas caldifontis</name>
    <dbReference type="NCBI Taxonomy" id="1452508"/>
    <lineage>
        <taxon>Bacteria</taxon>
        <taxon>Pseudomonadati</taxon>
        <taxon>Pseudomonadota</taxon>
        <taxon>Betaproteobacteria</taxon>
        <taxon>Burkholderiales</taxon>
        <taxon>Sphaerotilaceae</taxon>
        <taxon>Caldimonas</taxon>
    </lineage>
</organism>
<dbReference type="SUPFAM" id="SSF53850">
    <property type="entry name" value="Periplasmic binding protein-like II"/>
    <property type="match status" value="1"/>
</dbReference>
<feature type="chain" id="PRO_5015447896" evidence="2">
    <location>
        <begin position="25"/>
        <end position="325"/>
    </location>
</feature>
<keyword evidence="4" id="KW-1185">Reference proteome</keyword>
<comment type="similarity">
    <text evidence="1">Belongs to the UPF0065 (bug) family.</text>
</comment>
<gene>
    <name evidence="3" type="ORF">C1704_09330</name>
</gene>
<feature type="signal peptide" evidence="2">
    <location>
        <begin position="1"/>
        <end position="24"/>
    </location>
</feature>
<dbReference type="Gene3D" id="3.40.190.10">
    <property type="entry name" value="Periplasmic binding protein-like II"/>
    <property type="match status" value="1"/>
</dbReference>
<evidence type="ECO:0000256" key="2">
    <source>
        <dbReference type="SAM" id="SignalP"/>
    </source>
</evidence>
<evidence type="ECO:0000256" key="1">
    <source>
        <dbReference type="ARBA" id="ARBA00006987"/>
    </source>
</evidence>
<reference evidence="3 4" key="1">
    <citation type="submission" date="2018-02" db="EMBL/GenBank/DDBJ databases">
        <title>Reclassifiation of [Polyangium] brachysporum DSM 7029 as Guopingzhaonella breviflexa gen. nov., sp. nov., a member of the family Comamonadaceae.</title>
        <authorList>
            <person name="Tang B."/>
        </authorList>
    </citation>
    <scope>NUCLEOTIDE SEQUENCE [LARGE SCALE GENOMIC DNA]</scope>
    <source>
        <strain evidence="3 4">BCRC 80649</strain>
    </source>
</reference>
<protein>
    <submittedName>
        <fullName evidence="3">ABC transporter substrate-binding protein</fullName>
    </submittedName>
</protein>
<evidence type="ECO:0000313" key="3">
    <source>
        <dbReference type="EMBL" id="PPE66497.1"/>
    </source>
</evidence>
<dbReference type="CDD" id="cd07012">
    <property type="entry name" value="PBP2_Bug_TTT"/>
    <property type="match status" value="1"/>
</dbReference>
<dbReference type="Gene3D" id="3.40.190.150">
    <property type="entry name" value="Bordetella uptake gene, domain 1"/>
    <property type="match status" value="1"/>
</dbReference>
<dbReference type="OrthoDB" id="8678477at2"/>
<dbReference type="InterPro" id="IPR042100">
    <property type="entry name" value="Bug_dom1"/>
</dbReference>
<accession>A0A2S5SVA0</accession>
<evidence type="ECO:0000313" key="4">
    <source>
        <dbReference type="Proteomes" id="UP000238605"/>
    </source>
</evidence>